<dbReference type="EMBL" id="QXDL01000002">
    <property type="protein sequence ID" value="RIH90878.1"/>
    <property type="molecule type" value="Genomic_DNA"/>
</dbReference>
<comment type="caution">
    <text evidence="1">The sequence shown here is derived from an EMBL/GenBank/DDBJ whole genome shotgun (WGS) entry which is preliminary data.</text>
</comment>
<keyword evidence="2" id="KW-1185">Reference proteome</keyword>
<evidence type="ECO:0000313" key="1">
    <source>
        <dbReference type="EMBL" id="RIH90878.1"/>
    </source>
</evidence>
<accession>A0A399F3W2</accession>
<dbReference type="AlphaFoldDB" id="A0A399F3W2"/>
<protein>
    <submittedName>
        <fullName evidence="1">Uncharacterized protein</fullName>
    </submittedName>
</protein>
<gene>
    <name evidence="1" type="ORF">Mterra_00102</name>
</gene>
<reference evidence="1 2" key="1">
    <citation type="submission" date="2018-08" db="EMBL/GenBank/DDBJ databases">
        <title>Meiothermus terrae DSM 26712 genome sequencing project.</title>
        <authorList>
            <person name="Da Costa M.S."/>
            <person name="Albuquerque L."/>
            <person name="Raposo P."/>
            <person name="Froufe H.J.C."/>
            <person name="Barroso C.S."/>
            <person name="Egas C."/>
        </authorList>
    </citation>
    <scope>NUCLEOTIDE SEQUENCE [LARGE SCALE GENOMIC DNA]</scope>
    <source>
        <strain evidence="1 2">DSM 26712</strain>
    </source>
</reference>
<evidence type="ECO:0000313" key="2">
    <source>
        <dbReference type="Proteomes" id="UP000265715"/>
    </source>
</evidence>
<proteinExistence type="predicted"/>
<dbReference type="RefSeq" id="WP_119313383.1">
    <property type="nucleotide sequence ID" value="NZ_QXDL01000002.1"/>
</dbReference>
<name>A0A399F3W2_9DEIN</name>
<organism evidence="1 2">
    <name type="scientific">Calidithermus terrae</name>
    <dbReference type="NCBI Taxonomy" id="1408545"/>
    <lineage>
        <taxon>Bacteria</taxon>
        <taxon>Thermotogati</taxon>
        <taxon>Deinococcota</taxon>
        <taxon>Deinococci</taxon>
        <taxon>Thermales</taxon>
        <taxon>Thermaceae</taxon>
        <taxon>Calidithermus</taxon>
    </lineage>
</organism>
<sequence>MTERRLSKLEQELWSEIWGPFIGSAWDTLPERAQQLLDAHDGPIYEPLGEGLEGLPGVAALIDWALSPNYLAARTPADLEPPREPPTLWPALERRLPGPDGLQAGRLLFLLAQGRARRSL</sequence>
<dbReference type="Proteomes" id="UP000265715">
    <property type="component" value="Unassembled WGS sequence"/>
</dbReference>